<feature type="coiled-coil region" evidence="1">
    <location>
        <begin position="1199"/>
        <end position="1226"/>
    </location>
</feature>
<feature type="domain" description="Enriched in aromatic and glycine residues box" evidence="3">
    <location>
        <begin position="1000"/>
        <end position="1033"/>
    </location>
</feature>
<dbReference type="NCBIfam" id="TIGR03836">
    <property type="entry name" value="termin_org_HMW1"/>
    <property type="match status" value="1"/>
</dbReference>
<accession>A0A0F6CL40</accession>
<evidence type="ECO:0000259" key="3">
    <source>
        <dbReference type="Pfam" id="PF16713"/>
    </source>
</evidence>
<feature type="domain" description="Enriched in aromatic and glycine residues box" evidence="3">
    <location>
        <begin position="245"/>
        <end position="277"/>
    </location>
</feature>
<feature type="region of interest" description="Disordered" evidence="2">
    <location>
        <begin position="289"/>
        <end position="318"/>
    </location>
</feature>
<proteinExistence type="predicted"/>
<feature type="domain" description="Enriched in aromatic and glycine residues box" evidence="3">
    <location>
        <begin position="1070"/>
        <end position="1103"/>
    </location>
</feature>
<feature type="domain" description="Enriched in aromatic and glycine residues box" evidence="3">
    <location>
        <begin position="496"/>
        <end position="528"/>
    </location>
</feature>
<dbReference type="RefSeq" id="WP_023893712.1">
    <property type="nucleotide sequence ID" value="NC_023030.2"/>
</dbReference>
<evidence type="ECO:0000313" key="4">
    <source>
        <dbReference type="EMBL" id="AHB99812.1"/>
    </source>
</evidence>
<dbReference type="HOGENOM" id="CLU_235452_0_0_14"/>
<feature type="compositionally biased region" description="Acidic residues" evidence="2">
    <location>
        <begin position="289"/>
        <end position="312"/>
    </location>
</feature>
<dbReference type="Proteomes" id="UP000018735">
    <property type="component" value="Chromosome"/>
</dbReference>
<dbReference type="KEGG" id="mgz:GCW_03135"/>
<reference evidence="4 5" key="1">
    <citation type="journal article" date="2011" name="PLoS ONE">
        <title>Core proteome of the minimal cell: comparative proteomics of three mollicute species.</title>
        <authorList>
            <person name="Fisunov G.Y."/>
            <person name="Alexeev D.G."/>
            <person name="Bazaleev N.A."/>
            <person name="Ladygina V.G."/>
            <person name="Galyamina M.A."/>
            <person name="Kondratov I.G."/>
            <person name="Zhukova N.A."/>
            <person name="Serebryakova M.V."/>
            <person name="Demina I.A."/>
            <person name="Govorun V.M."/>
        </authorList>
    </citation>
    <scope>NUCLEOTIDE SEQUENCE [LARGE SCALE GENOMIC DNA]</scope>
    <source>
        <strain evidence="4 5">S6</strain>
    </source>
</reference>
<feature type="domain" description="Enriched in aromatic and glycine residues box" evidence="3">
    <location>
        <begin position="136"/>
        <end position="168"/>
    </location>
</feature>
<dbReference type="Gene3D" id="3.30.70.3600">
    <property type="match status" value="7"/>
</dbReference>
<gene>
    <name evidence="4" type="ORF">GCW_03135</name>
</gene>
<feature type="compositionally biased region" description="Low complexity" evidence="2">
    <location>
        <begin position="370"/>
        <end position="383"/>
    </location>
</feature>
<dbReference type="eggNOG" id="COG3115">
    <property type="taxonomic scope" value="Bacteria"/>
</dbReference>
<dbReference type="Pfam" id="PF16713">
    <property type="entry name" value="EAGR_box"/>
    <property type="match status" value="7"/>
</dbReference>
<keyword evidence="1" id="KW-0175">Coiled coil</keyword>
<feature type="domain" description="Enriched in aromatic and glycine residues box" evidence="3">
    <location>
        <begin position="599"/>
        <end position="631"/>
    </location>
</feature>
<feature type="coiled-coil region" evidence="1">
    <location>
        <begin position="1118"/>
        <end position="1145"/>
    </location>
</feature>
<feature type="region of interest" description="Disordered" evidence="2">
    <location>
        <begin position="172"/>
        <end position="242"/>
    </location>
</feature>
<feature type="compositionally biased region" description="Acidic residues" evidence="2">
    <location>
        <begin position="172"/>
        <end position="208"/>
    </location>
</feature>
<name>A0A0F6CL40_MYCGL</name>
<feature type="domain" description="Enriched in aromatic and glycine residues box" evidence="3">
    <location>
        <begin position="320"/>
        <end position="352"/>
    </location>
</feature>
<organism evidence="4 5">
    <name type="scientific">Mycoplasmoides gallisepticum S6</name>
    <dbReference type="NCBI Taxonomy" id="1006581"/>
    <lineage>
        <taxon>Bacteria</taxon>
        <taxon>Bacillati</taxon>
        <taxon>Mycoplasmatota</taxon>
        <taxon>Mycoplasmoidales</taxon>
        <taxon>Mycoplasmoidaceae</taxon>
        <taxon>Mycoplasmoides</taxon>
    </lineage>
</organism>
<dbReference type="InterPro" id="IPR038145">
    <property type="entry name" value="EAGR_sf"/>
</dbReference>
<protein>
    <submittedName>
        <fullName evidence="4">Cytadherence high molecular weight protein 1</fullName>
    </submittedName>
</protein>
<feature type="coiled-coil region" evidence="1">
    <location>
        <begin position="1605"/>
        <end position="1662"/>
    </location>
</feature>
<sequence length="2019" mass="233278">MPKMIKGREFIVAKKTKNKKKNHFEDIETTNGINEEESEAIFGNLYDGADEVLPASLAYENGQLPEDGSIQVAFDAEDNAYYISYDPENEIFIEPYEKYELDASALYDAEGNPFDFFANYHVEGAEAAQEEESGEYWEQFVGVEGYGYYDENEEWVWTGYFDEDNKFIPNEEEEEPAEVEALEEESEAAEEVVEQEPQEEVQAEEVVEEPVSQEQPEEEVAPEEYAEAAQEEYEQQPEQEGSGEYWEQFVGVEGYGYYDENNDWVWTGYFDENNNFVPDQYYDEDAAVAGDEQAEEYSAQEEQAQEEYEQQPEQEGSGEYWEQFVGVEGYGYYDENNDWVWTGYFDENNNFVPDQYYDEYGQPVSEEQYAESVSEEQAPASEEQVVEEPAQVEEVVEEVAVEQQPEEAQPEQAQEEVQAYEHAEEQQPEEAYVEEQPQEEMVVEPEQAEEYVEEQPEEVVTEAIDEHYDEITHVEDEAVEEEQIQTDNVVSSDEINWSNYVGNEDYGYYDKKNEWVWKGYFNEYGIFIPQQEDYTDSIPVDGQPVEQTADLAEQAEEEVVEEPTASDEIVQVEEEVESEPVVPTVSDDLVALEQPFEFDTQQFVGNIDFGYYDESSEWIWTGHFDKDGKFFDFDGNLVYSPQEGVKPVEVPKRTDLTDQIPQNALVVAEPDVFSEDIIQQVDESQFDVGEELVIRGLLNPASTPVQPQELNIKPVFEEEKLNLPVLANEVSLQLQVPKVDYSKRSDSDQLVTQTLVVLEDVVADDLISVDTKGFVPELSQPTFAPKAVSQDQFKLVQPVVSQPKFDQITHLTDEIKMDVNVTSSDVDVQPNQINPSLEVASEPSKLDIFVKKPAVELKKIEFIEPVSEKIDLQIFEQQEVVTKPVSTIQKPTYTDETVSVSVNPIDETTSETDTIVQVTPTTSEVSDFDINKILNTKPVETITVELPKDEPKLVTGVHVSLVDVEAKPVEEIVKFDSPKPSVSEVVVEKEDKVTLVEEEPFFNKFIGNEQYGYYNNKNVWIWTGYFDDQNNFVSDKDSKTQKVDQLIEEFNKQEAIKKTEEVEAKKASEPFYNKYIGNKQFGYYNDKNVWIWNGYFDENDQFVPDQSSTKRSEKLIEDELQKQRIHELELELAQAQQAILESTKLKNQEVAKIKEEVVVVKAQQEAIKAKEVATLRNFVPKASPLLNPAKEVENSMIVYQEDKLEVNDLRNELSKLKTQREEFDNFSKIRDLDVINLYNASTSHRGMDYVFSGFEKKEEQFVKKPLHFLEEVKADPVQVAKEETISNLDQLLKQDPHLLLAKKADKSVNPQASLTVLADQKEVELTQQAVRKQAEMIEAERVDVIKTLEQVQLNQSRSLLDDLTPKFEVKPSLIKDDVIQPKYKDDFEPIEQLQFKQERSLLDDYMPKFDDQGLFSKVEFKLPTVNKEYRPKVEPIDVIKPLEPVQINKKRSLLDDYLPPKLDAQPTFEKIELDLGLEKPLANGELYEELKAEFSTTTTPADSKDMIDQLLEETNDLITSSTQTRSTKIHSFSKSPLKTEPEPILDTKFDDKFIELDENQGFDQLIVESDDELLTDVVQEDQPQLNLTEPVVQEQVSVNQIAVTNEEYKKDMAELKQFLEKRSEELFKQYFSKFEELTKLQMESFNQIKNELRSEMNAIRDEVRSNQLALTSEITEEIYPSAPKVSRKQRGVHGFSEPTSEFDFDNSLSLVNENNYDLYELLDRIINYEDVPLTSSNLFKAEEYQAKVKQSVHNIKLILKNSEAEATKNYNYILSTLKNEIALLQKDLPIISSQLNKLQHDLRAKQLNRGDYKFVQEQIQELRAEHANKTRAISFYNKKVSDLKSIYAQQIRKIKSDYKKISDLANKRKVSSDYIDQALQSFETARVSQSNIKRNYEQLYRNQLQQNVNANYGNFRRYDPLIENHGYEYFSNHQPREFFSELESIDNDIFSSNDLIYSNRNTYLDENFRINDYELTSNFNDIDAIYGMDKLRLPPFEPSNLVNDMEFNSSFDIDFDTDF</sequence>
<dbReference type="EMBL" id="CP006916">
    <property type="protein sequence ID" value="AHB99812.1"/>
    <property type="molecule type" value="Genomic_DNA"/>
</dbReference>
<feature type="compositionally biased region" description="Acidic residues" evidence="2">
    <location>
        <begin position="215"/>
        <end position="237"/>
    </location>
</feature>
<dbReference type="NCBIfam" id="TIGR03834">
    <property type="entry name" value="EAGR_box"/>
    <property type="match status" value="7"/>
</dbReference>
<dbReference type="InterPro" id="IPR021199">
    <property type="entry name" value="Cytadherence_HMW-1_N"/>
</dbReference>
<evidence type="ECO:0000313" key="5">
    <source>
        <dbReference type="Proteomes" id="UP000018735"/>
    </source>
</evidence>
<feature type="compositionally biased region" description="Acidic residues" evidence="2">
    <location>
        <begin position="384"/>
        <end position="409"/>
    </location>
</feature>
<feature type="coiled-coil region" evidence="1">
    <location>
        <begin position="1812"/>
        <end position="1839"/>
    </location>
</feature>
<dbReference type="InterPro" id="IPR022466">
    <property type="entry name" value="EAGR_box"/>
</dbReference>
<feature type="region of interest" description="Disordered" evidence="2">
    <location>
        <begin position="364"/>
        <end position="426"/>
    </location>
</feature>
<evidence type="ECO:0000256" key="1">
    <source>
        <dbReference type="SAM" id="Coils"/>
    </source>
</evidence>
<evidence type="ECO:0000256" key="2">
    <source>
        <dbReference type="SAM" id="MobiDB-lite"/>
    </source>
</evidence>